<feature type="domain" description="PAC" evidence="9">
    <location>
        <begin position="355"/>
        <end position="405"/>
    </location>
</feature>
<keyword evidence="5" id="KW-0418">Kinase</keyword>
<dbReference type="InterPro" id="IPR035965">
    <property type="entry name" value="PAS-like_dom_sf"/>
</dbReference>
<feature type="domain" description="PAS" evidence="8">
    <location>
        <begin position="777"/>
        <end position="853"/>
    </location>
</feature>
<accession>A0A1H0A1X3</accession>
<organism evidence="10 11">
    <name type="scientific">Haloarchaeobius iranensis</name>
    <dbReference type="NCBI Taxonomy" id="996166"/>
    <lineage>
        <taxon>Archaea</taxon>
        <taxon>Methanobacteriati</taxon>
        <taxon>Methanobacteriota</taxon>
        <taxon>Stenosarchaea group</taxon>
        <taxon>Halobacteria</taxon>
        <taxon>Halobacteriales</taxon>
        <taxon>Halorubellaceae</taxon>
        <taxon>Haloarchaeobius</taxon>
    </lineage>
</organism>
<comment type="catalytic activity">
    <reaction evidence="1">
        <text>ATP + protein L-histidine = ADP + protein N-phospho-L-histidine.</text>
        <dbReference type="EC" id="2.7.13.3"/>
    </reaction>
</comment>
<dbReference type="PANTHER" id="PTHR43304:SF1">
    <property type="entry name" value="PAC DOMAIN-CONTAINING PROTEIN"/>
    <property type="match status" value="1"/>
</dbReference>
<evidence type="ECO:0000256" key="3">
    <source>
        <dbReference type="ARBA" id="ARBA00022553"/>
    </source>
</evidence>
<dbReference type="PROSITE" id="PS50112">
    <property type="entry name" value="PAS"/>
    <property type="match status" value="4"/>
</dbReference>
<dbReference type="Pfam" id="PF08448">
    <property type="entry name" value="PAS_4"/>
    <property type="match status" value="1"/>
</dbReference>
<dbReference type="InterPro" id="IPR003594">
    <property type="entry name" value="HATPase_dom"/>
</dbReference>
<dbReference type="PROSITE" id="PS50113">
    <property type="entry name" value="PAC"/>
    <property type="match status" value="6"/>
</dbReference>
<dbReference type="EMBL" id="FNIA01000024">
    <property type="protein sequence ID" value="SDN27445.1"/>
    <property type="molecule type" value="Genomic_DNA"/>
</dbReference>
<evidence type="ECO:0000256" key="6">
    <source>
        <dbReference type="SAM" id="MobiDB-lite"/>
    </source>
</evidence>
<feature type="domain" description="PAC" evidence="9">
    <location>
        <begin position="611"/>
        <end position="661"/>
    </location>
</feature>
<dbReference type="InterPro" id="IPR005467">
    <property type="entry name" value="His_kinase_dom"/>
</dbReference>
<dbReference type="SMART" id="SM00387">
    <property type="entry name" value="HATPase_c"/>
    <property type="match status" value="1"/>
</dbReference>
<dbReference type="PROSITE" id="PS50109">
    <property type="entry name" value="HIS_KIN"/>
    <property type="match status" value="1"/>
</dbReference>
<feature type="region of interest" description="Disordered" evidence="6">
    <location>
        <begin position="128"/>
        <end position="155"/>
    </location>
</feature>
<feature type="domain" description="PAC" evidence="9">
    <location>
        <begin position="485"/>
        <end position="539"/>
    </location>
</feature>
<dbReference type="Proteomes" id="UP000199370">
    <property type="component" value="Unassembled WGS sequence"/>
</dbReference>
<feature type="domain" description="PAS" evidence="8">
    <location>
        <begin position="277"/>
        <end position="319"/>
    </location>
</feature>
<dbReference type="PRINTS" id="PR00344">
    <property type="entry name" value="BCTRLSENSOR"/>
</dbReference>
<dbReference type="InterPro" id="IPR001610">
    <property type="entry name" value="PAC"/>
</dbReference>
<evidence type="ECO:0000313" key="10">
    <source>
        <dbReference type="EMBL" id="SDN27445.1"/>
    </source>
</evidence>
<dbReference type="RefSeq" id="WP_089735681.1">
    <property type="nucleotide sequence ID" value="NZ_FNIA01000024.1"/>
</dbReference>
<evidence type="ECO:0000313" key="11">
    <source>
        <dbReference type="Proteomes" id="UP000199370"/>
    </source>
</evidence>
<dbReference type="InterPro" id="IPR000700">
    <property type="entry name" value="PAS-assoc_C"/>
</dbReference>
<dbReference type="PANTHER" id="PTHR43304">
    <property type="entry name" value="PHYTOCHROME-LIKE PROTEIN CPH1"/>
    <property type="match status" value="1"/>
</dbReference>
<evidence type="ECO:0000256" key="2">
    <source>
        <dbReference type="ARBA" id="ARBA00012438"/>
    </source>
</evidence>
<feature type="compositionally biased region" description="Basic and acidic residues" evidence="6">
    <location>
        <begin position="143"/>
        <end position="155"/>
    </location>
</feature>
<dbReference type="InterPro" id="IPR011006">
    <property type="entry name" value="CheY-like_superfamily"/>
</dbReference>
<feature type="domain" description="PAS" evidence="8">
    <location>
        <begin position="157"/>
        <end position="227"/>
    </location>
</feature>
<dbReference type="InterPro" id="IPR036890">
    <property type="entry name" value="HATPase_C_sf"/>
</dbReference>
<name>A0A1H0A1X3_9EURY</name>
<feature type="domain" description="PAC" evidence="9">
    <location>
        <begin position="233"/>
        <end position="283"/>
    </location>
</feature>
<keyword evidence="3" id="KW-0597">Phosphoprotein</keyword>
<dbReference type="SMART" id="SM00086">
    <property type="entry name" value="PAC"/>
    <property type="match status" value="6"/>
</dbReference>
<sequence>MASDGGRRLQLLVADGDAAFVDATEDAIGEAYPGVDVETVTTGEGAIRRARNGDALDGVLVGETLERPIGVIEHLDTVTDLPVVYLTDGFDDWRAVADAVEAGADDYFPRTTSSAQYEVVIGVLANDPRTDSAPTDIQGESRASGHLERSSVRDESFDRTSRAVFEHVSDGLIVHDAATGEILDVNQRFCELNGYDRAELVGQDIGLVTPPDEEYSYEAAQEKIEAAREEGPQLFEWRNQRKDGETFPVEVHLSVVHFGDEARVLGSVRDISERKQREREFEQIFNAVQDAIGVFDPETLDLLDANEAYLDMLGYEELESLRDAGVEGLSVAEEGYTLERGREIHQRVADSGEPAVLEWRGETKDGERRWLEVKVAPARIRGESVTIAINRDVTERKERERELRENERRLGLIAEHIDEIIYLASGDYSEILYVNPAYEEIYGRSVEELYEDPRSFVEAAHPADRERYEADVRTLIEDIETGDTEDAYGGEYRIERDGEVRWVTVTRFPIEDELGTVDRIVGRVRDITERKRREREYEQIFNGVNDGVTIHDPDTGEILDANETYLDIFAYDTVETVQELGIEGLSVTEEGYTAERARALVTGVASSGEPRTVEWRIETADGEQRWFESTMAPAEISGETRVLAIQRDITERKRREREYEQIFNGVNDGIAIQDPETAEVLDVNRTYVERLGYGSAEEALEQGYEGLTATGAGYTKATARELCHRVMETGEPETVEWQLETKAGDRLWIEATVSPAVIGGEDRIISIQRDITEQRQLERRLRTIAERIDEVVYLTNGDLSEALYVNSAYADVFGRSVDELYEDPETYFEPVVPEDRDAFESVVAEMRDGIESGEPAERYEFEYRIRRPDGEVRRVETTSYPVLGETSDSHRYVNVTEDVTGRRAREQRLSVLNRVLRHNVRNGLDVVLAHADRIGDDDVRAEIRDQARDLLELSMKAREAEEVMAATTDTPDTIDLTAVAERVVDRFQSSDHSGEITLDCPRELRTPSHRTVIRRVLIELLENALTHSDKDTPQVEISVRRHAKAGVEIAIADDGPGIPEQERQILTNGTETQLEHGRGIGLWFVNWAVTQLGGDLYYRPNTPEGSVVTIRL</sequence>
<reference evidence="10 11" key="1">
    <citation type="submission" date="2016-10" db="EMBL/GenBank/DDBJ databases">
        <authorList>
            <person name="de Groot N.N."/>
        </authorList>
    </citation>
    <scope>NUCLEOTIDE SEQUENCE [LARGE SCALE GENOMIC DNA]</scope>
    <source>
        <strain evidence="11">EB21,IBRC-M 10013,KCTC 4048</strain>
    </source>
</reference>
<dbReference type="Pfam" id="PF13426">
    <property type="entry name" value="PAS_9"/>
    <property type="match status" value="3"/>
</dbReference>
<dbReference type="STRING" id="996166.SAMN05192554_12414"/>
<evidence type="ECO:0000259" key="7">
    <source>
        <dbReference type="PROSITE" id="PS50109"/>
    </source>
</evidence>
<dbReference type="CDD" id="cd00075">
    <property type="entry name" value="HATPase"/>
    <property type="match status" value="1"/>
</dbReference>
<dbReference type="Pfam" id="PF08447">
    <property type="entry name" value="PAS_3"/>
    <property type="match status" value="2"/>
</dbReference>
<dbReference type="CDD" id="cd00130">
    <property type="entry name" value="PAS"/>
    <property type="match status" value="5"/>
</dbReference>
<dbReference type="InterPro" id="IPR013655">
    <property type="entry name" value="PAS_fold_3"/>
</dbReference>
<feature type="domain" description="Histidine kinase" evidence="7">
    <location>
        <begin position="915"/>
        <end position="1112"/>
    </location>
</feature>
<dbReference type="InterPro" id="IPR013656">
    <property type="entry name" value="PAS_4"/>
</dbReference>
<evidence type="ECO:0000256" key="1">
    <source>
        <dbReference type="ARBA" id="ARBA00000085"/>
    </source>
</evidence>
<dbReference type="InterPro" id="IPR000014">
    <property type="entry name" value="PAS"/>
</dbReference>
<dbReference type="SUPFAM" id="SSF55785">
    <property type="entry name" value="PYP-like sensor domain (PAS domain)"/>
    <property type="match status" value="6"/>
</dbReference>
<evidence type="ECO:0000259" key="9">
    <source>
        <dbReference type="PROSITE" id="PS50113"/>
    </source>
</evidence>
<evidence type="ECO:0000259" key="8">
    <source>
        <dbReference type="PROSITE" id="PS50112"/>
    </source>
</evidence>
<evidence type="ECO:0000256" key="4">
    <source>
        <dbReference type="ARBA" id="ARBA00022679"/>
    </source>
</evidence>
<dbReference type="SUPFAM" id="SSF52172">
    <property type="entry name" value="CheY-like"/>
    <property type="match status" value="1"/>
</dbReference>
<dbReference type="Gene3D" id="3.30.450.20">
    <property type="entry name" value="PAS domain"/>
    <property type="match status" value="6"/>
</dbReference>
<dbReference type="InterPro" id="IPR052162">
    <property type="entry name" value="Sensor_kinase/Photoreceptor"/>
</dbReference>
<dbReference type="Gene3D" id="3.30.565.10">
    <property type="entry name" value="Histidine kinase-like ATPase, C-terminal domain"/>
    <property type="match status" value="1"/>
</dbReference>
<dbReference type="NCBIfam" id="TIGR00229">
    <property type="entry name" value="sensory_box"/>
    <property type="match status" value="6"/>
</dbReference>
<dbReference type="Pfam" id="PF02518">
    <property type="entry name" value="HATPase_c"/>
    <property type="match status" value="1"/>
</dbReference>
<feature type="domain" description="PAC" evidence="9">
    <location>
        <begin position="733"/>
        <end position="783"/>
    </location>
</feature>
<dbReference type="GO" id="GO:0004673">
    <property type="term" value="F:protein histidine kinase activity"/>
    <property type="evidence" value="ECO:0007669"/>
    <property type="project" value="UniProtKB-EC"/>
</dbReference>
<proteinExistence type="predicted"/>
<dbReference type="SMART" id="SM00091">
    <property type="entry name" value="PAS"/>
    <property type="match status" value="6"/>
</dbReference>
<gene>
    <name evidence="10" type="ORF">SAMN05192554_12414</name>
</gene>
<protein>
    <recommendedName>
        <fullName evidence="2">histidine kinase</fullName>
        <ecNumber evidence="2">2.7.13.3</ecNumber>
    </recommendedName>
</protein>
<feature type="domain" description="PAC" evidence="9">
    <location>
        <begin position="859"/>
        <end position="911"/>
    </location>
</feature>
<dbReference type="EC" id="2.7.13.3" evidence="2"/>
<keyword evidence="11" id="KW-1185">Reference proteome</keyword>
<dbReference type="SUPFAM" id="SSF55874">
    <property type="entry name" value="ATPase domain of HSP90 chaperone/DNA topoisomerase II/histidine kinase"/>
    <property type="match status" value="1"/>
</dbReference>
<evidence type="ECO:0000256" key="5">
    <source>
        <dbReference type="ARBA" id="ARBA00022777"/>
    </source>
</evidence>
<dbReference type="OrthoDB" id="342253at2157"/>
<feature type="domain" description="PAS" evidence="8">
    <location>
        <begin position="406"/>
        <end position="479"/>
    </location>
</feature>
<dbReference type="InterPro" id="IPR004358">
    <property type="entry name" value="Sig_transdc_His_kin-like_C"/>
</dbReference>
<keyword evidence="4" id="KW-0808">Transferase</keyword>
<dbReference type="AlphaFoldDB" id="A0A1H0A1X3"/>